<sequence>MSSKDCEHHGADCERQRLYRRVFAAVLALLLLVLLTVLVVWLVLRPAKPAFYLRDVALSQLAVVPGLPGGGGGSSLTVAAQVTLSSRNPNDRIGVYYDRMDVYAAYKGQQVTVPTALPRGYQGHGDVALWSPNLWGTAVPLPQPLAQSLAQDTGAGVLLLQFRVGGRLRWKVGTWTSGTYHLFVNCPALLTTNSNNGSSGSGSGGYRLQQQQGTVTCSVDV</sequence>
<dbReference type="GO" id="GO:0098542">
    <property type="term" value="P:defense response to other organism"/>
    <property type="evidence" value="ECO:0007669"/>
    <property type="project" value="InterPro"/>
</dbReference>
<keyword evidence="4 5" id="KW-0472">Membrane</keyword>
<keyword evidence="2 5" id="KW-0812">Transmembrane</keyword>
<dbReference type="GO" id="GO:0005886">
    <property type="term" value="C:plasma membrane"/>
    <property type="evidence" value="ECO:0007669"/>
    <property type="project" value="TreeGrafter"/>
</dbReference>
<feature type="domain" description="Late embryogenesis abundant protein LEA-2 subgroup" evidence="6">
    <location>
        <begin position="83"/>
        <end position="186"/>
    </location>
</feature>
<proteinExistence type="predicted"/>
<dbReference type="AlphaFoldDB" id="A0AAX6E9Y0"/>
<name>A0AAX6E9Y0_IRIPA</name>
<reference evidence="7" key="2">
    <citation type="submission" date="2023-04" db="EMBL/GenBank/DDBJ databases">
        <authorList>
            <person name="Bruccoleri R.E."/>
            <person name="Oakeley E.J."/>
            <person name="Faust A.-M."/>
            <person name="Dessus-Babus S."/>
            <person name="Altorfer M."/>
            <person name="Burckhardt D."/>
            <person name="Oertli M."/>
            <person name="Naumann U."/>
            <person name="Petersen F."/>
            <person name="Wong J."/>
        </authorList>
    </citation>
    <scope>NUCLEOTIDE SEQUENCE</scope>
    <source>
        <strain evidence="7">GSM-AAB239-AS_SAM_17_03QT</strain>
        <tissue evidence="7">Leaf</tissue>
    </source>
</reference>
<dbReference type="PANTHER" id="PTHR31415:SF7">
    <property type="entry name" value="OS08G0102700 PROTEIN"/>
    <property type="match status" value="1"/>
</dbReference>
<evidence type="ECO:0000259" key="6">
    <source>
        <dbReference type="Pfam" id="PF03168"/>
    </source>
</evidence>
<evidence type="ECO:0000256" key="3">
    <source>
        <dbReference type="ARBA" id="ARBA00022989"/>
    </source>
</evidence>
<comment type="subcellular location">
    <subcellularLocation>
        <location evidence="1">Membrane</location>
        <topology evidence="1">Single-pass membrane protein</topology>
    </subcellularLocation>
</comment>
<evidence type="ECO:0000256" key="5">
    <source>
        <dbReference type="SAM" id="Phobius"/>
    </source>
</evidence>
<comment type="caution">
    <text evidence="7">The sequence shown here is derived from an EMBL/GenBank/DDBJ whole genome shotgun (WGS) entry which is preliminary data.</text>
</comment>
<protein>
    <recommendedName>
        <fullName evidence="6">Late embryogenesis abundant protein LEA-2 subgroup domain-containing protein</fullName>
    </recommendedName>
</protein>
<evidence type="ECO:0000256" key="4">
    <source>
        <dbReference type="ARBA" id="ARBA00023136"/>
    </source>
</evidence>
<dbReference type="InterPro" id="IPR004864">
    <property type="entry name" value="LEA_2"/>
</dbReference>
<dbReference type="GO" id="GO:0009506">
    <property type="term" value="C:plasmodesma"/>
    <property type="evidence" value="ECO:0007669"/>
    <property type="project" value="TreeGrafter"/>
</dbReference>
<evidence type="ECO:0000313" key="7">
    <source>
        <dbReference type="EMBL" id="KAJ6800896.1"/>
    </source>
</evidence>
<dbReference type="EMBL" id="JANAVB010038615">
    <property type="protein sequence ID" value="KAJ6800896.1"/>
    <property type="molecule type" value="Genomic_DNA"/>
</dbReference>
<feature type="transmembrane region" description="Helical" evidence="5">
    <location>
        <begin position="22"/>
        <end position="44"/>
    </location>
</feature>
<evidence type="ECO:0000256" key="2">
    <source>
        <dbReference type="ARBA" id="ARBA00022692"/>
    </source>
</evidence>
<accession>A0AAX6E9Y0</accession>
<keyword evidence="8" id="KW-1185">Reference proteome</keyword>
<evidence type="ECO:0000313" key="8">
    <source>
        <dbReference type="Proteomes" id="UP001140949"/>
    </source>
</evidence>
<reference evidence="7" key="1">
    <citation type="journal article" date="2023" name="GigaByte">
        <title>Genome assembly of the bearded iris, Iris pallida Lam.</title>
        <authorList>
            <person name="Bruccoleri R.E."/>
            <person name="Oakeley E.J."/>
            <person name="Faust A.M.E."/>
            <person name="Altorfer M."/>
            <person name="Dessus-Babus S."/>
            <person name="Burckhardt D."/>
            <person name="Oertli M."/>
            <person name="Naumann U."/>
            <person name="Petersen F."/>
            <person name="Wong J."/>
        </authorList>
    </citation>
    <scope>NUCLEOTIDE SEQUENCE</scope>
    <source>
        <strain evidence="7">GSM-AAB239-AS_SAM_17_03QT</strain>
    </source>
</reference>
<evidence type="ECO:0000256" key="1">
    <source>
        <dbReference type="ARBA" id="ARBA00004167"/>
    </source>
</evidence>
<dbReference type="PANTHER" id="PTHR31415">
    <property type="entry name" value="OS05G0367900 PROTEIN"/>
    <property type="match status" value="1"/>
</dbReference>
<dbReference type="Pfam" id="PF03168">
    <property type="entry name" value="LEA_2"/>
    <property type="match status" value="1"/>
</dbReference>
<keyword evidence="3 5" id="KW-1133">Transmembrane helix</keyword>
<organism evidence="7 8">
    <name type="scientific">Iris pallida</name>
    <name type="common">Sweet iris</name>
    <dbReference type="NCBI Taxonomy" id="29817"/>
    <lineage>
        <taxon>Eukaryota</taxon>
        <taxon>Viridiplantae</taxon>
        <taxon>Streptophyta</taxon>
        <taxon>Embryophyta</taxon>
        <taxon>Tracheophyta</taxon>
        <taxon>Spermatophyta</taxon>
        <taxon>Magnoliopsida</taxon>
        <taxon>Liliopsida</taxon>
        <taxon>Asparagales</taxon>
        <taxon>Iridaceae</taxon>
        <taxon>Iridoideae</taxon>
        <taxon>Irideae</taxon>
        <taxon>Iris</taxon>
    </lineage>
</organism>
<dbReference type="Proteomes" id="UP001140949">
    <property type="component" value="Unassembled WGS sequence"/>
</dbReference>
<gene>
    <name evidence="7" type="ORF">M6B38_202535</name>
</gene>
<dbReference type="InterPro" id="IPR044839">
    <property type="entry name" value="NDR1-like"/>
</dbReference>